<sequence>MINLDKILIPTDFSDFSKPAMSYGCAIAARFNSQVHLLHVCPDAAMLVPEAGGLGGEALLEQATAMEETAMASLRELPPDNWENGRDVVRATRVGSSFYEIIQYAKETNVDLIVIGTHGRSGLMHLLMGSVAENIVRKAPCPVLTVKPDGHQFVMP</sequence>
<dbReference type="STRING" id="1891926.Fuma_02291"/>
<dbReference type="Pfam" id="PF00582">
    <property type="entry name" value="Usp"/>
    <property type="match status" value="1"/>
</dbReference>
<proteinExistence type="inferred from homology"/>
<reference evidence="3 4" key="1">
    <citation type="journal article" date="2016" name="Front. Microbiol.">
        <title>Fuerstia marisgermanicae gen. nov., sp. nov., an Unusual Member of the Phylum Planctomycetes from the German Wadden Sea.</title>
        <authorList>
            <person name="Kohn T."/>
            <person name="Heuer A."/>
            <person name="Jogler M."/>
            <person name="Vollmers J."/>
            <person name="Boedeker C."/>
            <person name="Bunk B."/>
            <person name="Rast P."/>
            <person name="Borchert D."/>
            <person name="Glockner I."/>
            <person name="Freese H.M."/>
            <person name="Klenk H.P."/>
            <person name="Overmann J."/>
            <person name="Kaster A.K."/>
            <person name="Rohde M."/>
            <person name="Wiegand S."/>
            <person name="Jogler C."/>
        </authorList>
    </citation>
    <scope>NUCLEOTIDE SEQUENCE [LARGE SCALE GENOMIC DNA]</scope>
    <source>
        <strain evidence="3 4">NH11</strain>
    </source>
</reference>
<dbReference type="InterPro" id="IPR006016">
    <property type="entry name" value="UspA"/>
</dbReference>
<protein>
    <recommendedName>
        <fullName evidence="2">UspA domain-containing protein</fullName>
    </recommendedName>
</protein>
<evidence type="ECO:0000313" key="4">
    <source>
        <dbReference type="Proteomes" id="UP000187735"/>
    </source>
</evidence>
<accession>A0A1P8WF61</accession>
<organism evidence="3 4">
    <name type="scientific">Fuerstiella marisgermanici</name>
    <dbReference type="NCBI Taxonomy" id="1891926"/>
    <lineage>
        <taxon>Bacteria</taxon>
        <taxon>Pseudomonadati</taxon>
        <taxon>Planctomycetota</taxon>
        <taxon>Planctomycetia</taxon>
        <taxon>Planctomycetales</taxon>
        <taxon>Planctomycetaceae</taxon>
        <taxon>Fuerstiella</taxon>
    </lineage>
</organism>
<evidence type="ECO:0000313" key="3">
    <source>
        <dbReference type="EMBL" id="APZ92680.1"/>
    </source>
</evidence>
<dbReference type="InterPro" id="IPR014729">
    <property type="entry name" value="Rossmann-like_a/b/a_fold"/>
</dbReference>
<dbReference type="KEGG" id="fmr:Fuma_02291"/>
<name>A0A1P8WF61_9PLAN</name>
<dbReference type="CDD" id="cd00293">
    <property type="entry name" value="USP-like"/>
    <property type="match status" value="1"/>
</dbReference>
<comment type="similarity">
    <text evidence="1">Belongs to the universal stress protein A family.</text>
</comment>
<gene>
    <name evidence="3" type="ORF">Fuma_02291</name>
</gene>
<dbReference type="OrthoDB" id="9788959at2"/>
<dbReference type="SUPFAM" id="SSF52402">
    <property type="entry name" value="Adenine nucleotide alpha hydrolases-like"/>
    <property type="match status" value="1"/>
</dbReference>
<dbReference type="RefSeq" id="WP_077024273.1">
    <property type="nucleotide sequence ID" value="NZ_CP017641.1"/>
</dbReference>
<dbReference type="PANTHER" id="PTHR46268">
    <property type="entry name" value="STRESS RESPONSE PROTEIN NHAX"/>
    <property type="match status" value="1"/>
</dbReference>
<dbReference type="PRINTS" id="PR01438">
    <property type="entry name" value="UNVRSLSTRESS"/>
</dbReference>
<feature type="domain" description="UspA" evidence="2">
    <location>
        <begin position="5"/>
        <end position="147"/>
    </location>
</feature>
<dbReference type="EMBL" id="CP017641">
    <property type="protein sequence ID" value="APZ92680.1"/>
    <property type="molecule type" value="Genomic_DNA"/>
</dbReference>
<dbReference type="AlphaFoldDB" id="A0A1P8WF61"/>
<dbReference type="InterPro" id="IPR006015">
    <property type="entry name" value="Universal_stress_UspA"/>
</dbReference>
<dbReference type="Proteomes" id="UP000187735">
    <property type="component" value="Chromosome"/>
</dbReference>
<evidence type="ECO:0000256" key="1">
    <source>
        <dbReference type="ARBA" id="ARBA00008791"/>
    </source>
</evidence>
<dbReference type="PANTHER" id="PTHR46268:SF22">
    <property type="entry name" value="SENSOR PROTEIN KDPD-RELATED"/>
    <property type="match status" value="1"/>
</dbReference>
<keyword evidence="4" id="KW-1185">Reference proteome</keyword>
<evidence type="ECO:0000259" key="2">
    <source>
        <dbReference type="Pfam" id="PF00582"/>
    </source>
</evidence>
<dbReference type="Gene3D" id="3.40.50.620">
    <property type="entry name" value="HUPs"/>
    <property type="match status" value="1"/>
</dbReference>